<dbReference type="GO" id="GO:0008083">
    <property type="term" value="F:growth factor activity"/>
    <property type="evidence" value="ECO:0007669"/>
    <property type="project" value="UniProtKB-KW"/>
</dbReference>
<evidence type="ECO:0000313" key="21">
    <source>
        <dbReference type="Proteomes" id="UP001181693"/>
    </source>
</evidence>
<keyword evidence="3" id="KW-1003">Cell membrane</keyword>
<evidence type="ECO:0000256" key="12">
    <source>
        <dbReference type="ARBA" id="ARBA00023180"/>
    </source>
</evidence>
<evidence type="ECO:0000256" key="11">
    <source>
        <dbReference type="ARBA" id="ARBA00023157"/>
    </source>
</evidence>
<dbReference type="GO" id="GO:0045840">
    <property type="term" value="P:positive regulation of mitotic nuclear division"/>
    <property type="evidence" value="ECO:0007669"/>
    <property type="project" value="TreeGrafter"/>
</dbReference>
<evidence type="ECO:0000256" key="1">
    <source>
        <dbReference type="ARBA" id="ARBA00004239"/>
    </source>
</evidence>
<dbReference type="GO" id="GO:0007173">
    <property type="term" value="P:epidermal growth factor receptor signaling pathway"/>
    <property type="evidence" value="ECO:0007669"/>
    <property type="project" value="UniProtKB-ARBA"/>
</dbReference>
<protein>
    <recommendedName>
        <fullName evidence="16">Probetacellulin</fullName>
    </recommendedName>
</protein>
<comment type="subunit">
    <text evidence="15">Monomer. Interacts with EGFR and ERBB4.</text>
</comment>
<dbReference type="FunFam" id="2.10.25.10:FF:000342">
    <property type="entry name" value="Betacellulin preproprotein"/>
    <property type="match status" value="1"/>
</dbReference>
<keyword evidence="13" id="KW-0497">Mitogen</keyword>
<evidence type="ECO:0000259" key="19">
    <source>
        <dbReference type="PROSITE" id="PS50026"/>
    </source>
</evidence>
<dbReference type="PANTHER" id="PTHR10740:SF3">
    <property type="entry name" value="PROBETACELLULIN"/>
    <property type="match status" value="1"/>
</dbReference>
<keyword evidence="11 17" id="KW-1015">Disulfide bond</keyword>
<evidence type="ECO:0000256" key="2">
    <source>
        <dbReference type="ARBA" id="ARBA00004251"/>
    </source>
</evidence>
<keyword evidence="7" id="KW-0732">Signal</keyword>
<evidence type="ECO:0000256" key="8">
    <source>
        <dbReference type="ARBA" id="ARBA00022989"/>
    </source>
</evidence>
<organism evidence="20 21">
    <name type="scientific">Pyxicephalus adspersus</name>
    <name type="common">African bullfrog</name>
    <dbReference type="NCBI Taxonomy" id="30357"/>
    <lineage>
        <taxon>Eukaryota</taxon>
        <taxon>Metazoa</taxon>
        <taxon>Chordata</taxon>
        <taxon>Craniata</taxon>
        <taxon>Vertebrata</taxon>
        <taxon>Euteleostomi</taxon>
        <taxon>Amphibia</taxon>
        <taxon>Batrachia</taxon>
        <taxon>Anura</taxon>
        <taxon>Neobatrachia</taxon>
        <taxon>Ranoidea</taxon>
        <taxon>Pyxicephalidae</taxon>
        <taxon>Pyxicephalinae</taxon>
        <taxon>Pyxicephalus</taxon>
    </lineage>
</organism>
<evidence type="ECO:0000256" key="7">
    <source>
        <dbReference type="ARBA" id="ARBA00022729"/>
    </source>
</evidence>
<evidence type="ECO:0000256" key="5">
    <source>
        <dbReference type="ARBA" id="ARBA00022536"/>
    </source>
</evidence>
<dbReference type="PROSITE" id="PS50026">
    <property type="entry name" value="EGF_3"/>
    <property type="match status" value="1"/>
</dbReference>
<evidence type="ECO:0000256" key="17">
    <source>
        <dbReference type="PROSITE-ProRule" id="PRU00076"/>
    </source>
</evidence>
<dbReference type="GO" id="GO:0005886">
    <property type="term" value="C:plasma membrane"/>
    <property type="evidence" value="ECO:0007669"/>
    <property type="project" value="UniProtKB-SubCell"/>
</dbReference>
<keyword evidence="21" id="KW-1185">Reference proteome</keyword>
<evidence type="ECO:0000256" key="4">
    <source>
        <dbReference type="ARBA" id="ARBA00022525"/>
    </source>
</evidence>
<evidence type="ECO:0000256" key="6">
    <source>
        <dbReference type="ARBA" id="ARBA00022692"/>
    </source>
</evidence>
<comment type="caution">
    <text evidence="17">Lacks conserved residue(s) required for the propagation of feature annotation.</text>
</comment>
<dbReference type="AlphaFoldDB" id="A0AAV3AX22"/>
<evidence type="ECO:0000256" key="13">
    <source>
        <dbReference type="ARBA" id="ARBA00023246"/>
    </source>
</evidence>
<comment type="function">
    <text evidence="14">Growth factor that binds to EGFR, ERBB4 and other EGF receptor family members. Potent mitogen for retinal pigment epithelial cells and vascular smooth muscle cells.</text>
</comment>
<keyword evidence="9" id="KW-0339">Growth factor</keyword>
<evidence type="ECO:0000256" key="16">
    <source>
        <dbReference type="ARBA" id="ARBA00067155"/>
    </source>
</evidence>
<dbReference type="GO" id="GO:0051781">
    <property type="term" value="P:positive regulation of cell division"/>
    <property type="evidence" value="ECO:0007669"/>
    <property type="project" value="UniProtKB-KW"/>
</dbReference>
<evidence type="ECO:0000256" key="10">
    <source>
        <dbReference type="ARBA" id="ARBA00023136"/>
    </source>
</evidence>
<dbReference type="GO" id="GO:0005154">
    <property type="term" value="F:epidermal growth factor receptor binding"/>
    <property type="evidence" value="ECO:0007669"/>
    <property type="project" value="TreeGrafter"/>
</dbReference>
<reference evidence="20" key="1">
    <citation type="thesis" date="2020" institute="ProQuest LLC" country="789 East Eisenhower Parkway, Ann Arbor, MI, USA">
        <title>Comparative Genomics and Chromosome Evolution.</title>
        <authorList>
            <person name="Mudd A.B."/>
        </authorList>
    </citation>
    <scope>NUCLEOTIDE SEQUENCE</scope>
    <source>
        <strain evidence="20">1538</strain>
        <tissue evidence="20">Blood</tissue>
    </source>
</reference>
<keyword evidence="4" id="KW-0964">Secreted</keyword>
<keyword evidence="12" id="KW-0325">Glycoprotein</keyword>
<comment type="subcellular location">
    <subcellularLocation>
        <location evidence="2">Cell membrane</location>
        <topology evidence="2">Single-pass type I membrane protein</topology>
    </subcellularLocation>
    <subcellularLocation>
        <location evidence="1">Secreted</location>
        <location evidence="1">Extracellular space</location>
    </subcellularLocation>
</comment>
<sequence>MLSNSFVEISEPARWRGFFSRCPKSYRHYCIKGKCRFVAALKEPSCRCEKGYTGKRCEYLDLFYLKEDRGQLVVISLIIAMVALIIAIITICICSHRCRKAHRRKMKAKEMENLNNDSTGKIEETHFP</sequence>
<dbReference type="Proteomes" id="UP001181693">
    <property type="component" value="Unassembled WGS sequence"/>
</dbReference>
<name>A0AAV3AX22_PYXAD</name>
<feature type="domain" description="EGF-like" evidence="19">
    <location>
        <begin position="18"/>
        <end position="58"/>
    </location>
</feature>
<proteinExistence type="predicted"/>
<evidence type="ECO:0000256" key="18">
    <source>
        <dbReference type="SAM" id="Phobius"/>
    </source>
</evidence>
<dbReference type="Gene3D" id="2.10.25.10">
    <property type="entry name" value="Laminin"/>
    <property type="match status" value="1"/>
</dbReference>
<accession>A0AAV3AX22</accession>
<dbReference type="GO" id="GO:0030297">
    <property type="term" value="F:transmembrane receptor protein tyrosine kinase activator activity"/>
    <property type="evidence" value="ECO:0007669"/>
    <property type="project" value="UniProtKB-ARBA"/>
</dbReference>
<comment type="caution">
    <text evidence="20">The sequence shown here is derived from an EMBL/GenBank/DDBJ whole genome shotgun (WGS) entry which is preliminary data.</text>
</comment>
<dbReference type="PROSITE" id="PS00022">
    <property type="entry name" value="EGF_1"/>
    <property type="match status" value="1"/>
</dbReference>
<gene>
    <name evidence="20" type="ORF">GDO54_009086</name>
</gene>
<keyword evidence="8 18" id="KW-1133">Transmembrane helix</keyword>
<feature type="transmembrane region" description="Helical" evidence="18">
    <location>
        <begin position="72"/>
        <end position="96"/>
    </location>
</feature>
<evidence type="ECO:0000313" key="20">
    <source>
        <dbReference type="EMBL" id="DBA28787.1"/>
    </source>
</evidence>
<dbReference type="PANTHER" id="PTHR10740">
    <property type="entry name" value="TRANSFORMING GROWTH FACTOR ALPHA"/>
    <property type="match status" value="1"/>
</dbReference>
<dbReference type="SUPFAM" id="SSF57196">
    <property type="entry name" value="EGF/Laminin"/>
    <property type="match status" value="1"/>
</dbReference>
<feature type="disulfide bond" evidence="17">
    <location>
        <begin position="48"/>
        <end position="57"/>
    </location>
</feature>
<evidence type="ECO:0000256" key="15">
    <source>
        <dbReference type="ARBA" id="ARBA00061748"/>
    </source>
</evidence>
<keyword evidence="5 17" id="KW-0245">EGF-like domain</keyword>
<dbReference type="GO" id="GO:0008284">
    <property type="term" value="P:positive regulation of cell population proliferation"/>
    <property type="evidence" value="ECO:0007669"/>
    <property type="project" value="TreeGrafter"/>
</dbReference>
<keyword evidence="6 18" id="KW-0812">Transmembrane</keyword>
<evidence type="ECO:0000256" key="9">
    <source>
        <dbReference type="ARBA" id="ARBA00023030"/>
    </source>
</evidence>
<keyword evidence="10 18" id="KW-0472">Membrane</keyword>
<dbReference type="InterPro" id="IPR000742">
    <property type="entry name" value="EGF"/>
</dbReference>
<dbReference type="GO" id="GO:0005615">
    <property type="term" value="C:extracellular space"/>
    <property type="evidence" value="ECO:0007669"/>
    <property type="project" value="TreeGrafter"/>
</dbReference>
<dbReference type="PROSITE" id="PS01186">
    <property type="entry name" value="EGF_2"/>
    <property type="match status" value="1"/>
</dbReference>
<evidence type="ECO:0000256" key="3">
    <source>
        <dbReference type="ARBA" id="ARBA00022475"/>
    </source>
</evidence>
<dbReference type="PRINTS" id="PR00009">
    <property type="entry name" value="EGFTGF"/>
</dbReference>
<evidence type="ECO:0000256" key="14">
    <source>
        <dbReference type="ARBA" id="ARBA00059223"/>
    </source>
</evidence>
<dbReference type="EMBL" id="DYDO01000003">
    <property type="protein sequence ID" value="DBA28787.1"/>
    <property type="molecule type" value="Genomic_DNA"/>
</dbReference>